<name>A0A841AU39_9MICO</name>
<dbReference type="PANTHER" id="PTHR43300">
    <property type="entry name" value="ACETYLTRANSFERASE"/>
    <property type="match status" value="1"/>
</dbReference>
<gene>
    <name evidence="1" type="ORF">HD599_003466</name>
</gene>
<dbReference type="InterPro" id="IPR001451">
    <property type="entry name" value="Hexapep"/>
</dbReference>
<protein>
    <submittedName>
        <fullName evidence="1">Acetyltransferase-like isoleucine patch superfamily enzyme</fullName>
    </submittedName>
</protein>
<sequence>MGLDATLAGNELPARIAVSADIDPRATIGADSVVWHLAQVREYAQLGAGCIVGRGAYVGPGVIIGRNCKLQNYALIYEPALLEDGVFVGPAVVFTNDSYPRAINVDGSRKSNDDWEAVGVTVRTGASIGARAVCVAPITVGRYALVAAGAVVTKNVLDYAVVAGVPARRVGWVGRAGVPLERAADGSFVCPRTGERYEETEGMLTPL</sequence>
<evidence type="ECO:0000313" key="1">
    <source>
        <dbReference type="EMBL" id="MBB5845143.1"/>
    </source>
</evidence>
<dbReference type="Pfam" id="PF00132">
    <property type="entry name" value="Hexapep"/>
    <property type="match status" value="1"/>
</dbReference>
<dbReference type="Pfam" id="PF14602">
    <property type="entry name" value="Hexapep_2"/>
    <property type="match status" value="1"/>
</dbReference>
<keyword evidence="1" id="KW-0808">Transferase</keyword>
<dbReference type="InterPro" id="IPR011004">
    <property type="entry name" value="Trimer_LpxA-like_sf"/>
</dbReference>
<dbReference type="EMBL" id="JACHMJ010000001">
    <property type="protein sequence ID" value="MBB5845143.1"/>
    <property type="molecule type" value="Genomic_DNA"/>
</dbReference>
<dbReference type="AlphaFoldDB" id="A0A841AU39"/>
<dbReference type="GO" id="GO:0016740">
    <property type="term" value="F:transferase activity"/>
    <property type="evidence" value="ECO:0007669"/>
    <property type="project" value="UniProtKB-KW"/>
</dbReference>
<dbReference type="RefSeq" id="WP_184239982.1">
    <property type="nucleotide sequence ID" value="NZ_JACHMJ010000001.1"/>
</dbReference>
<accession>A0A841AU39</accession>
<proteinExistence type="predicted"/>
<dbReference type="InterPro" id="IPR050179">
    <property type="entry name" value="Trans_hexapeptide_repeat"/>
</dbReference>
<keyword evidence="2" id="KW-1185">Reference proteome</keyword>
<dbReference type="SUPFAM" id="SSF51161">
    <property type="entry name" value="Trimeric LpxA-like enzymes"/>
    <property type="match status" value="1"/>
</dbReference>
<dbReference type="CDD" id="cd03358">
    <property type="entry name" value="LbH_WxcM_N_like"/>
    <property type="match status" value="1"/>
</dbReference>
<dbReference type="Proteomes" id="UP000536685">
    <property type="component" value="Unassembled WGS sequence"/>
</dbReference>
<organism evidence="1 2">
    <name type="scientific">Conyzicola lurida</name>
    <dbReference type="NCBI Taxonomy" id="1172621"/>
    <lineage>
        <taxon>Bacteria</taxon>
        <taxon>Bacillati</taxon>
        <taxon>Actinomycetota</taxon>
        <taxon>Actinomycetes</taxon>
        <taxon>Micrococcales</taxon>
        <taxon>Microbacteriaceae</taxon>
        <taxon>Conyzicola</taxon>
    </lineage>
</organism>
<evidence type="ECO:0000313" key="2">
    <source>
        <dbReference type="Proteomes" id="UP000536685"/>
    </source>
</evidence>
<dbReference type="PANTHER" id="PTHR43300:SF4">
    <property type="entry name" value="ACYL-[ACYL-CARRIER-PROTEIN]--UDP-N-ACETYLGLUCOSAMINE O-ACYLTRANSFERASE"/>
    <property type="match status" value="1"/>
</dbReference>
<dbReference type="Gene3D" id="2.160.10.10">
    <property type="entry name" value="Hexapeptide repeat proteins"/>
    <property type="match status" value="1"/>
</dbReference>
<reference evidence="1 2" key="1">
    <citation type="submission" date="2020-08" db="EMBL/GenBank/DDBJ databases">
        <title>Sequencing the genomes of 1000 actinobacteria strains.</title>
        <authorList>
            <person name="Klenk H.-P."/>
        </authorList>
    </citation>
    <scope>NUCLEOTIDE SEQUENCE [LARGE SCALE GENOMIC DNA]</scope>
    <source>
        <strain evidence="1 2">DSM 105784</strain>
    </source>
</reference>
<comment type="caution">
    <text evidence="1">The sequence shown here is derived from an EMBL/GenBank/DDBJ whole genome shotgun (WGS) entry which is preliminary data.</text>
</comment>